<dbReference type="AlphaFoldDB" id="A0A0L8V2R3"/>
<accession>A0A0L8V2R3</accession>
<feature type="domain" description="DUF7226" evidence="1">
    <location>
        <begin position="26"/>
        <end position="144"/>
    </location>
</feature>
<organism evidence="2 3">
    <name type="scientific">Sunxiuqinia dokdonensis</name>
    <dbReference type="NCBI Taxonomy" id="1409788"/>
    <lineage>
        <taxon>Bacteria</taxon>
        <taxon>Pseudomonadati</taxon>
        <taxon>Bacteroidota</taxon>
        <taxon>Bacteroidia</taxon>
        <taxon>Marinilabiliales</taxon>
        <taxon>Prolixibacteraceae</taxon>
        <taxon>Sunxiuqinia</taxon>
    </lineage>
</organism>
<dbReference type="STRING" id="1409788.NC99_44040"/>
<dbReference type="OrthoDB" id="9798761at2"/>
<dbReference type="InterPro" id="IPR055650">
    <property type="entry name" value="DUF7226"/>
</dbReference>
<sequence length="344" mass="39068">MRIPSNEIPQADNLIDVVRTVIAVSQGARTFQQIAQSIGKVDRQGRYYRKAAEIVGMISTPRTNESILTPLGQTFVQTDPVLTNPALLKGILNSRIFQRIIPFLESKGPNGVSRPEFETFLITTADFGAASMAPRRISTIISWLVELGIIQVSNSRYILSNQTINQRLENIEFDNSDEPLLPNPNDLNEYNIVQQRSSSAREAIITYRDTAAIERADNAHRHLVNITSERIRNVGALPKYNQLIDLATHIDGNDYIFEMKSTTTTNEKSQMRAGLSQLYEYRFLQNKPAAKLILVIENPLSPKEQWRHSYLEQDRDVYLVWDGDNELYGNDKTRNDLEFLGIIS</sequence>
<dbReference type="EMBL" id="LGIA01000211">
    <property type="protein sequence ID" value="KOH42790.1"/>
    <property type="molecule type" value="Genomic_DNA"/>
</dbReference>
<proteinExistence type="predicted"/>
<evidence type="ECO:0000313" key="2">
    <source>
        <dbReference type="EMBL" id="KOH42790.1"/>
    </source>
</evidence>
<dbReference type="Proteomes" id="UP000036958">
    <property type="component" value="Unassembled WGS sequence"/>
</dbReference>
<protein>
    <recommendedName>
        <fullName evidence="1">DUF7226 domain-containing protein</fullName>
    </recommendedName>
</protein>
<evidence type="ECO:0000259" key="1">
    <source>
        <dbReference type="Pfam" id="PF23871"/>
    </source>
</evidence>
<keyword evidence="3" id="KW-1185">Reference proteome</keyword>
<comment type="caution">
    <text evidence="2">The sequence shown here is derived from an EMBL/GenBank/DDBJ whole genome shotgun (WGS) entry which is preliminary data.</text>
</comment>
<name>A0A0L8V2R3_9BACT</name>
<dbReference type="Pfam" id="PF23871">
    <property type="entry name" value="DUF7226"/>
    <property type="match status" value="1"/>
</dbReference>
<gene>
    <name evidence="2" type="ORF">NC99_44040</name>
</gene>
<reference evidence="3" key="1">
    <citation type="submission" date="2015-07" db="EMBL/GenBank/DDBJ databases">
        <title>Genome sequencing of Sunxiuqinia dokdonensis strain SK.</title>
        <authorList>
            <person name="Ahn S."/>
            <person name="Kim B.-C."/>
        </authorList>
    </citation>
    <scope>NUCLEOTIDE SEQUENCE [LARGE SCALE GENOMIC DNA]</scope>
    <source>
        <strain evidence="3">SK</strain>
    </source>
</reference>
<evidence type="ECO:0000313" key="3">
    <source>
        <dbReference type="Proteomes" id="UP000036958"/>
    </source>
</evidence>
<dbReference type="RefSeq" id="WP_053188356.1">
    <property type="nucleotide sequence ID" value="NZ_LGIA01000211.1"/>
</dbReference>